<evidence type="ECO:0000313" key="3">
    <source>
        <dbReference type="EMBL" id="KAI9639057.1"/>
    </source>
</evidence>
<keyword evidence="2" id="KW-0472">Membrane</keyword>
<keyword evidence="4" id="KW-1185">Reference proteome</keyword>
<dbReference type="RefSeq" id="XP_052948834.1">
    <property type="nucleotide sequence ID" value="XM_053091840.1"/>
</dbReference>
<name>A0AA38LWT1_9TREE</name>
<evidence type="ECO:0000256" key="2">
    <source>
        <dbReference type="SAM" id="Phobius"/>
    </source>
</evidence>
<reference evidence="3" key="1">
    <citation type="journal article" date="2022" name="G3 (Bethesda)">
        <title>High quality genome of the basidiomycete yeast Dioszegia hungarica PDD-24b-2 isolated from cloud water.</title>
        <authorList>
            <person name="Jarrige D."/>
            <person name="Haridas S."/>
            <person name="Bleykasten-Grosshans C."/>
            <person name="Joly M."/>
            <person name="Nadalig T."/>
            <person name="Sancelme M."/>
            <person name="Vuilleumier S."/>
            <person name="Grigoriev I.V."/>
            <person name="Amato P."/>
            <person name="Bringel F."/>
        </authorList>
    </citation>
    <scope>NUCLEOTIDE SEQUENCE</scope>
    <source>
        <strain evidence="3">PDD-24b-2</strain>
    </source>
</reference>
<feature type="region of interest" description="Disordered" evidence="1">
    <location>
        <begin position="125"/>
        <end position="167"/>
    </location>
</feature>
<sequence>MLYIVGLIVLLFAIIIIYVVRIFASFVTAIKAHRAAKRDPESADDGPVKRPSLRAVAREVTHTMFPPRQQSPHVPAHRRSSVELARRGWVSTEMAVTRVETRDGELPTYQESHTMPKPPAAIYSASAVHQSAARTEAEQASAPVPDYSAGQAPHLPPQYQEQPVMRS</sequence>
<accession>A0AA38LWT1</accession>
<organism evidence="3 4">
    <name type="scientific">Dioszegia hungarica</name>
    <dbReference type="NCBI Taxonomy" id="4972"/>
    <lineage>
        <taxon>Eukaryota</taxon>
        <taxon>Fungi</taxon>
        <taxon>Dikarya</taxon>
        <taxon>Basidiomycota</taxon>
        <taxon>Agaricomycotina</taxon>
        <taxon>Tremellomycetes</taxon>
        <taxon>Tremellales</taxon>
        <taxon>Bulleribasidiaceae</taxon>
        <taxon>Dioszegia</taxon>
    </lineage>
</organism>
<proteinExistence type="predicted"/>
<gene>
    <name evidence="3" type="ORF">MKK02DRAFT_42098</name>
</gene>
<protein>
    <submittedName>
        <fullName evidence="3">Uncharacterized protein</fullName>
    </submittedName>
</protein>
<dbReference type="Proteomes" id="UP001164286">
    <property type="component" value="Unassembled WGS sequence"/>
</dbReference>
<keyword evidence="2" id="KW-1133">Transmembrane helix</keyword>
<keyword evidence="2" id="KW-0812">Transmembrane</keyword>
<dbReference type="GeneID" id="77731045"/>
<dbReference type="AlphaFoldDB" id="A0AA38LWT1"/>
<dbReference type="EMBL" id="JAKWFO010000002">
    <property type="protein sequence ID" value="KAI9639057.1"/>
    <property type="molecule type" value="Genomic_DNA"/>
</dbReference>
<feature type="transmembrane region" description="Helical" evidence="2">
    <location>
        <begin position="6"/>
        <end position="30"/>
    </location>
</feature>
<comment type="caution">
    <text evidence="3">The sequence shown here is derived from an EMBL/GenBank/DDBJ whole genome shotgun (WGS) entry which is preliminary data.</text>
</comment>
<evidence type="ECO:0000313" key="4">
    <source>
        <dbReference type="Proteomes" id="UP001164286"/>
    </source>
</evidence>
<evidence type="ECO:0000256" key="1">
    <source>
        <dbReference type="SAM" id="MobiDB-lite"/>
    </source>
</evidence>